<evidence type="ECO:0000313" key="3">
    <source>
        <dbReference type="EMBL" id="TQR10925.1"/>
    </source>
</evidence>
<gene>
    <name evidence="3" type="ORF">FG383_14465</name>
</gene>
<evidence type="ECO:0000259" key="2">
    <source>
        <dbReference type="Pfam" id="PF05378"/>
    </source>
</evidence>
<dbReference type="InterPro" id="IPR002821">
    <property type="entry name" value="Hydantoinase_A"/>
</dbReference>
<dbReference type="AlphaFoldDB" id="A0A544T0H1"/>
<feature type="domain" description="Hydantoinase/oxoprolinase N-terminal" evidence="2">
    <location>
        <begin position="5"/>
        <end position="174"/>
    </location>
</feature>
<dbReference type="Proteomes" id="UP000318937">
    <property type="component" value="Unassembled WGS sequence"/>
</dbReference>
<accession>A0A544T0H1</accession>
<name>A0A544T0H1_9BACI</name>
<feature type="domain" description="Hydantoinase A/oxoprolinase" evidence="1">
    <location>
        <begin position="195"/>
        <end position="366"/>
    </location>
</feature>
<dbReference type="GO" id="GO:0016787">
    <property type="term" value="F:hydrolase activity"/>
    <property type="evidence" value="ECO:0007669"/>
    <property type="project" value="InterPro"/>
</dbReference>
<dbReference type="InterPro" id="IPR008040">
    <property type="entry name" value="Hydant_A_N"/>
</dbReference>
<dbReference type="Pfam" id="PF01968">
    <property type="entry name" value="Hydantoinase_A"/>
    <property type="match status" value="1"/>
</dbReference>
<dbReference type="PANTHER" id="PTHR11365:SF10">
    <property type="entry name" value="HYDANTOINASE_OXOPROLINASE"/>
    <property type="match status" value="1"/>
</dbReference>
<dbReference type="InterPro" id="IPR043129">
    <property type="entry name" value="ATPase_NBD"/>
</dbReference>
<protein>
    <submittedName>
        <fullName evidence="3">Hydantoinase/oxoprolinase family protein</fullName>
    </submittedName>
</protein>
<keyword evidence="4" id="KW-1185">Reference proteome</keyword>
<dbReference type="SUPFAM" id="SSF53067">
    <property type="entry name" value="Actin-like ATPase domain"/>
    <property type="match status" value="2"/>
</dbReference>
<comment type="caution">
    <text evidence="3">The sequence shown here is derived from an EMBL/GenBank/DDBJ whole genome shotgun (WGS) entry which is preliminary data.</text>
</comment>
<sequence length="518" mass="54805">MEIYRIGIDVGGTHTDAVILDASNNVIAEAKEPTTADTSTGIFNALKKVVSNSNVDKSQIKYAMLGTTHCTNAIVERKRLNKVASIRIGAPATLAIKPLVGVPEDLKNIIGKHLYIVEGGHEFDGREITPLNEDKIRSICSELNGEVDSIAVVSVFSPISKAHEERVSEIIQEELGPDIAISLSSEIGNVGLIERENATILNAAIVDVAKITAQSFVDALENEGIHATVFFGQNDGTLMSVEYTVKYPILTIACGPTNSIRGASYLSKKADALVIDVGGTTTDIGVLANGFPRQSSLAVDVGGVRTNFRMPDILSMGLGGGTIVKLHDNGGFTIGPESVGHRLYKEGLAFGGNTLTTTDVIIALGKAVIGNPDFVAHLDQSLLEKIYAEMTFMVEESIDKMKTSADDMPVVLVGGGSILFPSALKGASEVIKPANFGVANAIGSAISQVSAQVEKIFKMDDLGREQTLDLAKSIAFDEAVKAGADKEKLNVVDIQEVPLAYMAGNATKVRVKVAGDLI</sequence>
<dbReference type="OrthoDB" id="9768323at2"/>
<dbReference type="Gene3D" id="3.30.420.40">
    <property type="match status" value="1"/>
</dbReference>
<proteinExistence type="predicted"/>
<dbReference type="RefSeq" id="WP_142608106.1">
    <property type="nucleotide sequence ID" value="NZ_VDGG01000033.1"/>
</dbReference>
<dbReference type="Pfam" id="PF05378">
    <property type="entry name" value="Hydant_A_N"/>
    <property type="match status" value="1"/>
</dbReference>
<organism evidence="3 4">
    <name type="scientific">Psychrobacillus soli</name>
    <dbReference type="NCBI Taxonomy" id="1543965"/>
    <lineage>
        <taxon>Bacteria</taxon>
        <taxon>Bacillati</taxon>
        <taxon>Bacillota</taxon>
        <taxon>Bacilli</taxon>
        <taxon>Bacillales</taxon>
        <taxon>Bacillaceae</taxon>
        <taxon>Psychrobacillus</taxon>
    </lineage>
</organism>
<dbReference type="InterPro" id="IPR045079">
    <property type="entry name" value="Oxoprolinase-like"/>
</dbReference>
<reference evidence="3 4" key="1">
    <citation type="submission" date="2019-05" db="EMBL/GenBank/DDBJ databases">
        <title>Psychrobacillus vulpis sp. nov., a new species isolated from feces of a red fox that inhabits in The Tablas de Daimiel Natural Park, Albacete, Spain.</title>
        <authorList>
            <person name="Rodriguez M."/>
            <person name="Reina J.C."/>
            <person name="Bejar V."/>
            <person name="Llamas I."/>
        </authorList>
    </citation>
    <scope>NUCLEOTIDE SEQUENCE [LARGE SCALE GENOMIC DNA]</scope>
    <source>
        <strain evidence="3 4">NHI-2</strain>
    </source>
</reference>
<dbReference type="PANTHER" id="PTHR11365">
    <property type="entry name" value="5-OXOPROLINASE RELATED"/>
    <property type="match status" value="1"/>
</dbReference>
<dbReference type="EMBL" id="VDGG01000033">
    <property type="protein sequence ID" value="TQR10925.1"/>
    <property type="molecule type" value="Genomic_DNA"/>
</dbReference>
<evidence type="ECO:0000313" key="4">
    <source>
        <dbReference type="Proteomes" id="UP000318937"/>
    </source>
</evidence>
<evidence type="ECO:0000259" key="1">
    <source>
        <dbReference type="Pfam" id="PF01968"/>
    </source>
</evidence>